<evidence type="ECO:0000259" key="1">
    <source>
        <dbReference type="Pfam" id="PF12973"/>
    </source>
</evidence>
<dbReference type="CDD" id="cd20301">
    <property type="entry name" value="cupin_ChrR"/>
    <property type="match status" value="1"/>
</dbReference>
<organism evidence="2 3">
    <name type="scientific">PS1 clade bacterium</name>
    <dbReference type="NCBI Taxonomy" id="2175152"/>
    <lineage>
        <taxon>Bacteria</taxon>
        <taxon>Pseudomonadati</taxon>
        <taxon>Pseudomonadota</taxon>
        <taxon>Alphaproteobacteria</taxon>
        <taxon>PS1 clade</taxon>
    </lineage>
</organism>
<protein>
    <recommendedName>
        <fullName evidence="1">ChrR-like cupin domain-containing protein</fullName>
    </recommendedName>
</protein>
<dbReference type="InterPro" id="IPR014710">
    <property type="entry name" value="RmlC-like_jellyroll"/>
</dbReference>
<dbReference type="AlphaFoldDB" id="A0A368DS26"/>
<accession>A0A368DS26</accession>
<dbReference type="Proteomes" id="UP000253570">
    <property type="component" value="Unassembled WGS sequence"/>
</dbReference>
<name>A0A368DS26_9PROT</name>
<proteinExistence type="predicted"/>
<dbReference type="EMBL" id="QOQD01000001">
    <property type="protein sequence ID" value="RCL74627.1"/>
    <property type="molecule type" value="Genomic_DNA"/>
</dbReference>
<dbReference type="InterPro" id="IPR012807">
    <property type="entry name" value="Anti-sigma_ChrR"/>
</dbReference>
<dbReference type="InterPro" id="IPR025979">
    <property type="entry name" value="ChrR-like_cupin_dom"/>
</dbReference>
<comment type="caution">
    <text evidence="2">The sequence shown here is derived from an EMBL/GenBank/DDBJ whole genome shotgun (WGS) entry which is preliminary data.</text>
</comment>
<dbReference type="Gene3D" id="1.10.10.1320">
    <property type="entry name" value="Anti-sigma factor, zinc-finger domain"/>
    <property type="match status" value="1"/>
</dbReference>
<evidence type="ECO:0000313" key="2">
    <source>
        <dbReference type="EMBL" id="RCL74627.1"/>
    </source>
</evidence>
<gene>
    <name evidence="2" type="ORF">DBW71_00330</name>
</gene>
<dbReference type="NCBIfam" id="TIGR02451">
    <property type="entry name" value="anti_sig_ChrR"/>
    <property type="match status" value="1"/>
</dbReference>
<dbReference type="Pfam" id="PF12973">
    <property type="entry name" value="Cupin_7"/>
    <property type="match status" value="1"/>
</dbReference>
<reference evidence="2 3" key="1">
    <citation type="journal article" date="2018" name="Microbiome">
        <title>Fine metagenomic profile of the Mediterranean stratified and mixed water columns revealed by assembly and recruitment.</title>
        <authorList>
            <person name="Haro-Moreno J.M."/>
            <person name="Lopez-Perez M."/>
            <person name="De La Torre J.R."/>
            <person name="Picazo A."/>
            <person name="Camacho A."/>
            <person name="Rodriguez-Valera F."/>
        </authorList>
    </citation>
    <scope>NUCLEOTIDE SEQUENCE [LARGE SCALE GENOMIC DNA]</scope>
    <source>
        <strain evidence="2">MED-G57</strain>
    </source>
</reference>
<feature type="domain" description="ChrR-like cupin" evidence="1">
    <location>
        <begin position="104"/>
        <end position="198"/>
    </location>
</feature>
<dbReference type="InterPro" id="IPR041916">
    <property type="entry name" value="Anti_sigma_zinc_sf"/>
</dbReference>
<dbReference type="SUPFAM" id="SSF51182">
    <property type="entry name" value="RmlC-like cupins"/>
    <property type="match status" value="1"/>
</dbReference>
<sequence>MKHHPDPATLLEYASGTLSTPFSILVSAHIETCHESKQIVKVGEEIGGDYIDNIEPNEEQTIDYSAFLKKLDSNELKNKNKKHKYNYDRKSVIPSVLQPYIGQNFNNIDWSFLAFGIKKYQVNIDNDPSNSLTFLKIKPKKKIPAHGHTGREMTLVLQGSFDDEHGSYAAGDIAEHDGVETHQPIVSSDEDCICIISTEGPLIFNNYLANKLQSLIRI</sequence>
<evidence type="ECO:0000313" key="3">
    <source>
        <dbReference type="Proteomes" id="UP000253570"/>
    </source>
</evidence>
<dbReference type="InterPro" id="IPR011051">
    <property type="entry name" value="RmlC_Cupin_sf"/>
</dbReference>
<dbReference type="Gene3D" id="2.60.120.10">
    <property type="entry name" value="Jelly Rolls"/>
    <property type="match status" value="1"/>
</dbReference>